<dbReference type="PANTHER" id="PTHR11412:SF136">
    <property type="entry name" value="CD109 ANTIGEN"/>
    <property type="match status" value="1"/>
</dbReference>
<dbReference type="InterPro" id="IPR011626">
    <property type="entry name" value="Alpha-macroglobulin_TED"/>
</dbReference>
<feature type="compositionally biased region" description="Acidic residues" evidence="3">
    <location>
        <begin position="8"/>
        <end position="18"/>
    </location>
</feature>
<name>A0A0F9NEE6_9ZZZZ</name>
<keyword evidence="4" id="KW-0812">Transmembrane</keyword>
<protein>
    <recommendedName>
        <fullName evidence="8">Alpha-2-macroglobulin domain-containing protein</fullName>
    </recommendedName>
</protein>
<dbReference type="SMART" id="SM01360">
    <property type="entry name" value="A2M"/>
    <property type="match status" value="1"/>
</dbReference>
<dbReference type="Pfam" id="PF01835">
    <property type="entry name" value="MG2"/>
    <property type="match status" value="1"/>
</dbReference>
<dbReference type="GO" id="GO:0004866">
    <property type="term" value="F:endopeptidase inhibitor activity"/>
    <property type="evidence" value="ECO:0007669"/>
    <property type="project" value="InterPro"/>
</dbReference>
<dbReference type="PANTHER" id="PTHR11412">
    <property type="entry name" value="MACROGLOBULIN / COMPLEMENT"/>
    <property type="match status" value="1"/>
</dbReference>
<feature type="domain" description="Alpha-2-macroglobulin bait region" evidence="5">
    <location>
        <begin position="708"/>
        <end position="851"/>
    </location>
</feature>
<comment type="caution">
    <text evidence="7">The sequence shown here is derived from an EMBL/GenBank/DDBJ whole genome shotgun (WGS) entry which is preliminary data.</text>
</comment>
<dbReference type="GO" id="GO:0005615">
    <property type="term" value="C:extracellular space"/>
    <property type="evidence" value="ECO:0007669"/>
    <property type="project" value="InterPro"/>
</dbReference>
<dbReference type="Pfam" id="PF00207">
    <property type="entry name" value="A2M"/>
    <property type="match status" value="1"/>
</dbReference>
<evidence type="ECO:0008006" key="8">
    <source>
        <dbReference type="Google" id="ProtNLM"/>
    </source>
</evidence>
<evidence type="ECO:0000313" key="7">
    <source>
        <dbReference type="EMBL" id="KKN16309.1"/>
    </source>
</evidence>
<organism evidence="7">
    <name type="scientific">marine sediment metagenome</name>
    <dbReference type="NCBI Taxonomy" id="412755"/>
    <lineage>
        <taxon>unclassified sequences</taxon>
        <taxon>metagenomes</taxon>
        <taxon>ecological metagenomes</taxon>
    </lineage>
</organism>
<keyword evidence="4" id="KW-1133">Transmembrane helix</keyword>
<dbReference type="SMART" id="SM01419">
    <property type="entry name" value="Thiol-ester_cl"/>
    <property type="match status" value="1"/>
</dbReference>
<feature type="region of interest" description="Disordered" evidence="3">
    <location>
        <begin position="1"/>
        <end position="24"/>
    </location>
</feature>
<dbReference type="InterPro" id="IPR008930">
    <property type="entry name" value="Terpenoid_cyclase/PrenylTrfase"/>
</dbReference>
<dbReference type="SMART" id="SM01359">
    <property type="entry name" value="A2M_N_2"/>
    <property type="match status" value="1"/>
</dbReference>
<accession>A0A0F9NEE6</accession>
<dbReference type="Gene3D" id="2.60.40.10">
    <property type="entry name" value="Immunoglobulins"/>
    <property type="match status" value="1"/>
</dbReference>
<evidence type="ECO:0000256" key="2">
    <source>
        <dbReference type="ARBA" id="ARBA00022966"/>
    </source>
</evidence>
<dbReference type="CDD" id="cd02891">
    <property type="entry name" value="A2M_like"/>
    <property type="match status" value="1"/>
</dbReference>
<dbReference type="InterPro" id="IPR047565">
    <property type="entry name" value="Alpha-macroglob_thiol-ester_cl"/>
</dbReference>
<evidence type="ECO:0000256" key="4">
    <source>
        <dbReference type="SAM" id="Phobius"/>
    </source>
</evidence>
<evidence type="ECO:0000256" key="3">
    <source>
        <dbReference type="SAM" id="MobiDB-lite"/>
    </source>
</evidence>
<dbReference type="InterPro" id="IPR011625">
    <property type="entry name" value="A2M_N_BRD"/>
</dbReference>
<keyword evidence="4" id="KW-0472">Membrane</keyword>
<dbReference type="EMBL" id="LAZR01003626">
    <property type="protein sequence ID" value="KKN16309.1"/>
    <property type="molecule type" value="Genomic_DNA"/>
</dbReference>
<dbReference type="InterPro" id="IPR001599">
    <property type="entry name" value="Macroglobln_a2"/>
</dbReference>
<sequence>VNSSDPLFTEEDIESDSEDSPKLANIQSDNNNVLTVNLDKYVITSGEILTINLKLTNNFTILSGRTISIEIYQGYYRNYYSYYPNYYSTTTPIYIKNLTTNTNGEALMLFSMTSSEGLYTIYAFAEGYQSYKEFTVGEVGIFYKGPRYYKANQKYTAAIHVVNLTNFTGIPFSEYNYSISYYDYSFSNWQILISSEGQTDNFGYSIFNTNIPLVVDVYNSLKLTISTLDGKVEYQTFLYESWDYYYYSIWGGEQKTSQEHLQYVVTTDKTIYSPGENIHLRVLVLEYSFMNETKRILRNSPIDLTIYNPSELAIFWTTLTTDDYGVVSFNFPLDKDCELGFYGFEFSHLNDDYRYDVKVDYYEKPAFRVEIDTNGKDFFPINEKLFEGFIFVSYYFGQPVVGAAVELSILNYRGENQYTKEGFTNGEGRFYFSIRLSSIEDLEFTFNVQADVVDIYGRRSSSKKVYTRIEELIAYGYLTDWAPTPFDNLEYYFYVYQYVMSGDIYDYGYWNWNYNPLSNISVDIDIYGIRDYKIYPLLDQNKILLATYTKFTNIFGAGKLEFILPLDKIKPYNFFEIKLTVNLKDKRSTISSYYFRYKKYSLEIDILNPKINLGQSLDFNVTFKEVLTNSSHTGEGRIYIYDSQHQLIGQFSGTISGRKTLSFSIPSFYPEGNYYIYSYVYSRSNQYYYGFSYHSAHESFLVGKSHLLSFNTNFNNTGSYNDEITVQIGDIIEINGFSNVTATIPHYFEIYKRGLLYSIPLSINENNFSHILTVIADFAPKFSIIVYTISDLGKLYESILSVNVEYSYSIELSTDKDIYEPGDSLTLTISPLENISTMIALSFIDSAVLDVEPEDDSELTYFEFNPFSTYISSGSSWGSGFDATSYWWYGYGVRTGGIYYLDFFTPMVYAYSDYYLFDVEDIGQGGRSLPSFDELLNSFNTEIRENISESTNWIPELMISEPTNFSFNLPDNIGEWTIRVVANSISEDFTNTVLWGDIITKQIKTFLPFFIEFEVPLPVFQDDILTIKGYIYNYIGEDIHATIAIHAPNLIILNKDVQELFIPNNFVSEVEFSVYCTEAYNQNITLLATTEASGIKYSDAKQLTTYIKPNGIEIINRTIGFLNASYGSLALNYTLDPLAIYHKETLALYTDLMDISIDSWQSLVGYPYGCIEQTISKVLPTALIFNYLKQIGRLTADIERKMTSMLLEGLSRIYNFQHSDGGWGWWRDDSSKVIMTSIVVSALNQIEEAGFEINSNRIKKGIDYLLSYQYSDGEWDFQDYSSNTLEATAYILKALMKFQNKTSQMNLSISKAVIRYKTLWYTGDMQSSYAASLYYIATVNSLYENTTFNSELIQFIKNDRKVEDSTVFWESDQNNPWYWRKLGNIVEITSYATWALALDDYITNYAIIQKSVRYLLNQRNRWGWGSTADTSAAINALTEIKGIMLSGGIIDFNGTISIIINNNEYPQYVLNFTEYETQPNEILLNLRDLMNENNNLINISLNGTGQISYIFENIQVIRSNPLVEIPDILEVPPNEKFNLTVKFSKIDYRMPLMDVSVSLGNIPTNLQDPEANYSILIPSITNGSQLLFSLKAPSTNGEYIIDGVSVLGFLMYTLENSSKYQLFQQKVGPIIIKVGNYPKLSHNLEELLNTTTKEISQPITLDKLISKKSFLISGETITITINITNYEDIRQFYVIEDEIPTGTIFVEDSVNFSGDYEFTEITYDLFLSKVHFFFPLLVKGNTKITYQLQIVNLKNSYSGICKLWGMYDEFSISAQSDILENIPRKLNPNQSIYLDLKPPIILNMSVDQNQESSEKKILIKLSVIDDNGINRIRVVFSQDSGWRAHTIYSYQNQENFSLILTDIKNINSEVKIFLEVFDIYGNIITTDLIIVKILAYELIPYLVIGMIITFSIGLASITSIYYRKFEERKHNLIDGLIDKKKQETRRISFIDESEEEMDKT</sequence>
<keyword evidence="1" id="KW-0732">Signal</keyword>
<evidence type="ECO:0000256" key="1">
    <source>
        <dbReference type="ARBA" id="ARBA00022729"/>
    </source>
</evidence>
<dbReference type="InterPro" id="IPR050473">
    <property type="entry name" value="A2M/Complement_sys"/>
</dbReference>
<feature type="non-terminal residue" evidence="7">
    <location>
        <position position="1"/>
    </location>
</feature>
<dbReference type="InterPro" id="IPR002890">
    <property type="entry name" value="MG2"/>
</dbReference>
<dbReference type="Pfam" id="PF07703">
    <property type="entry name" value="A2M_BRD"/>
    <property type="match status" value="1"/>
</dbReference>
<reference evidence="7" key="1">
    <citation type="journal article" date="2015" name="Nature">
        <title>Complex archaea that bridge the gap between prokaryotes and eukaryotes.</title>
        <authorList>
            <person name="Spang A."/>
            <person name="Saw J.H."/>
            <person name="Jorgensen S.L."/>
            <person name="Zaremba-Niedzwiedzka K."/>
            <person name="Martijn J."/>
            <person name="Lind A.E."/>
            <person name="van Eijk R."/>
            <person name="Schleper C."/>
            <person name="Guy L."/>
            <person name="Ettema T.J."/>
        </authorList>
    </citation>
    <scope>NUCLEOTIDE SEQUENCE</scope>
</reference>
<gene>
    <name evidence="7" type="ORF">LCGC14_0977160</name>
</gene>
<dbReference type="Gene3D" id="1.50.10.20">
    <property type="match status" value="1"/>
</dbReference>
<proteinExistence type="predicted"/>
<keyword evidence="2" id="KW-0882">Thioester bond</keyword>
<feature type="transmembrane region" description="Helical" evidence="4">
    <location>
        <begin position="1898"/>
        <end position="1922"/>
    </location>
</feature>
<evidence type="ECO:0000259" key="5">
    <source>
        <dbReference type="SMART" id="SM01359"/>
    </source>
</evidence>
<dbReference type="Pfam" id="PF07678">
    <property type="entry name" value="TED_complement"/>
    <property type="match status" value="1"/>
</dbReference>
<dbReference type="Gene3D" id="2.60.40.1930">
    <property type="match status" value="1"/>
</dbReference>
<feature type="domain" description="Alpha-2-macroglobulin" evidence="6">
    <location>
        <begin position="952"/>
        <end position="1045"/>
    </location>
</feature>
<dbReference type="InterPro" id="IPR013783">
    <property type="entry name" value="Ig-like_fold"/>
</dbReference>
<evidence type="ECO:0000259" key="6">
    <source>
        <dbReference type="SMART" id="SM01360"/>
    </source>
</evidence>
<dbReference type="SUPFAM" id="SSF48239">
    <property type="entry name" value="Terpenoid cyclases/Protein prenyltransferases"/>
    <property type="match status" value="1"/>
</dbReference>